<dbReference type="Gene3D" id="1.20.120.450">
    <property type="entry name" value="dinb family like domain"/>
    <property type="match status" value="1"/>
</dbReference>
<feature type="domain" description="DinB-like" evidence="1">
    <location>
        <begin position="15"/>
        <end position="144"/>
    </location>
</feature>
<proteinExistence type="predicted"/>
<sequence>MIDLLDDAQRILSTTVGRWQSLVEAAPQELLMRPPAPGEWSAADCLNHLLVTEGVVFGFRLRAILEGRDLVSFDPQKPRDPEPERTPREVANALAAEREANLAVLKGLSPADLDRSSRHPDYGMVSLRVVLNTWAAHDLQHTVQAEEALMQAFIPGTGPFRFRFADHEVTT</sequence>
<dbReference type="Proteomes" id="UP000612893">
    <property type="component" value="Unassembled WGS sequence"/>
</dbReference>
<keyword evidence="3" id="KW-1185">Reference proteome</keyword>
<protein>
    <submittedName>
        <fullName evidence="2">DinB family protein</fullName>
    </submittedName>
</protein>
<dbReference type="RefSeq" id="WP_338203254.1">
    <property type="nucleotide sequence ID" value="NZ_JAEKNR010000168.1"/>
</dbReference>
<comment type="caution">
    <text evidence="2">The sequence shown here is derived from an EMBL/GenBank/DDBJ whole genome shotgun (WGS) entry which is preliminary data.</text>
</comment>
<name>A0A934NEM0_9BACT</name>
<evidence type="ECO:0000313" key="3">
    <source>
        <dbReference type="Proteomes" id="UP000612893"/>
    </source>
</evidence>
<reference evidence="2" key="1">
    <citation type="submission" date="2020-10" db="EMBL/GenBank/DDBJ databases">
        <title>Ca. Dormibacterota MAGs.</title>
        <authorList>
            <person name="Montgomery K."/>
        </authorList>
    </citation>
    <scope>NUCLEOTIDE SEQUENCE [LARGE SCALE GENOMIC DNA]</scope>
    <source>
        <strain evidence="2">SC8812_S17_10</strain>
    </source>
</reference>
<evidence type="ECO:0000259" key="1">
    <source>
        <dbReference type="Pfam" id="PF12867"/>
    </source>
</evidence>
<dbReference type="InterPro" id="IPR024775">
    <property type="entry name" value="DinB-like"/>
</dbReference>
<dbReference type="EMBL" id="JAEKNR010000168">
    <property type="protein sequence ID" value="MBJ7599677.1"/>
    <property type="molecule type" value="Genomic_DNA"/>
</dbReference>
<gene>
    <name evidence="2" type="ORF">JF922_16560</name>
</gene>
<dbReference type="AlphaFoldDB" id="A0A934NEM0"/>
<accession>A0A934NEM0</accession>
<organism evidence="2 3">
    <name type="scientific">Candidatus Nephthysia bennettiae</name>
    <dbReference type="NCBI Taxonomy" id="3127016"/>
    <lineage>
        <taxon>Bacteria</taxon>
        <taxon>Bacillati</taxon>
        <taxon>Candidatus Dormiibacterota</taxon>
        <taxon>Candidatus Dormibacteria</taxon>
        <taxon>Candidatus Dormibacterales</taxon>
        <taxon>Candidatus Dormibacteraceae</taxon>
        <taxon>Candidatus Nephthysia</taxon>
    </lineage>
</organism>
<dbReference type="SUPFAM" id="SSF109854">
    <property type="entry name" value="DinB/YfiT-like putative metalloenzymes"/>
    <property type="match status" value="1"/>
</dbReference>
<evidence type="ECO:0000313" key="2">
    <source>
        <dbReference type="EMBL" id="MBJ7599677.1"/>
    </source>
</evidence>
<dbReference type="Pfam" id="PF12867">
    <property type="entry name" value="DinB_2"/>
    <property type="match status" value="1"/>
</dbReference>
<dbReference type="InterPro" id="IPR034660">
    <property type="entry name" value="DinB/YfiT-like"/>
</dbReference>